<accession>A0A420F498</accession>
<name>A0A420F498_9ACTN</name>
<evidence type="ECO:0000259" key="2">
    <source>
        <dbReference type="Pfam" id="PF13280"/>
    </source>
</evidence>
<evidence type="ECO:0000313" key="4">
    <source>
        <dbReference type="EMBL" id="RKF27734.1"/>
    </source>
</evidence>
<dbReference type="Pfam" id="PF13625">
    <property type="entry name" value="Helicase_C_3"/>
    <property type="match status" value="1"/>
</dbReference>
<dbReference type="InterPro" id="IPR032830">
    <property type="entry name" value="XPB/Ssl2_N"/>
</dbReference>
<comment type="caution">
    <text evidence="4">The sequence shown here is derived from an EMBL/GenBank/DDBJ whole genome shotgun (WGS) entry which is preliminary data.</text>
</comment>
<evidence type="ECO:0000313" key="5">
    <source>
        <dbReference type="Proteomes" id="UP000285744"/>
    </source>
</evidence>
<reference evidence="4 5" key="1">
    <citation type="journal article" date="2018" name="Int. J. Syst. Evol. Microbiol.">
        <title>Micromonospora globbae sp. nov., an endophytic actinomycete isolated from roots of Globba winitii C. H. Wright.</title>
        <authorList>
            <person name="Kuncharoen N."/>
            <person name="Pittayakhajonwut P."/>
            <person name="Tanasupawat S."/>
        </authorList>
    </citation>
    <scope>NUCLEOTIDE SEQUENCE [LARGE SCALE GENOMIC DNA]</scope>
    <source>
        <strain evidence="4 5">WPS1-2</strain>
    </source>
</reference>
<dbReference type="PROSITE" id="PS52050">
    <property type="entry name" value="WYL"/>
    <property type="match status" value="1"/>
</dbReference>
<dbReference type="RefSeq" id="WP_120327876.1">
    <property type="nucleotide sequence ID" value="NZ_RAQQ01000005.1"/>
</dbReference>
<dbReference type="Pfam" id="PF13280">
    <property type="entry name" value="WYL"/>
    <property type="match status" value="1"/>
</dbReference>
<feature type="domain" description="WYL" evidence="2">
    <location>
        <begin position="760"/>
        <end position="821"/>
    </location>
</feature>
<feature type="domain" description="Helicase XPB/Ssl2 N-terminal" evidence="3">
    <location>
        <begin position="528"/>
        <end position="650"/>
    </location>
</feature>
<dbReference type="Proteomes" id="UP000285744">
    <property type="component" value="Unassembled WGS sequence"/>
</dbReference>
<feature type="region of interest" description="Disordered" evidence="1">
    <location>
        <begin position="180"/>
        <end position="200"/>
    </location>
</feature>
<gene>
    <name evidence="4" type="ORF">D7I43_08540</name>
</gene>
<evidence type="ECO:0000256" key="1">
    <source>
        <dbReference type="SAM" id="MobiDB-lite"/>
    </source>
</evidence>
<sequence length="825" mass="86404">MTTSLADHLRSLPDESLAALLQLRPDLVVPVPADVSALATRAQSRVSVARALDGLDQFTLQILDAARLTRDPADGTTSTEAVLAMATAGPRPPAPTTVRGAVDRLRALFLLYGPENALTVVASVDEVSPYPAGLGRPAAELDPRTAALCADPAKLRRTLLAAPPSARAILDRLAAGPPVGSVPPGALQAPPVGEEDALPPDPVNGGAPTGSPVRWLVEHRLLVPISAGRSGSTGTVELPREIGLLLRRDSGPLGPLRTSPPPVASAPREPKAVDSAGAGQTMEVVRHTEGLLEQLTAEPAPVLRSGGIGVRDLRRLARTAGLDEPTAALLLEVAYAAGFLGELELPSASGRYGADQQVLPTAGYEVWRSASLAQRWEQLARAWLTMTRQVGLVGQRDDRDRPITVLSPEAERAGAPAARRAVLGVLADLEPATAPTPDEVLELLDWRSPRRSRGREAAHREVLAEAAQLGVTGLGALTSYGRLLLADVTDADDHPEDPLGLHADADSEEPSTAARALDALLPAPVDHFLVQADLTVVVPGPPDPTLAAELDAVAEPESAGGASVHRVTTASVRRALDAGYTADDLHALFRRRSRTPVPQSLTYLVDDVARKHGGLRAGSAGAYLRSDDEALLAEVFADRRLESLSLRRLAPTVLATPYQVGRLLGALRDAGYAPVPEDASGAAVLSRPRVRRAPARVSVATRTLDPLAAPKVPMPRLLGVVEQIRGGDAAARAARRAPAAVRGGGRGATGPVPVQGHADALAVLQQAVRDRALVWVGYVDAHGATASRLVKPVSIGAGYLRAEDERTEMLHTFALHRITAAVLAD</sequence>
<dbReference type="AlphaFoldDB" id="A0A420F498"/>
<organism evidence="4 5">
    <name type="scientific">Micromonospora globbae</name>
    <dbReference type="NCBI Taxonomy" id="1894969"/>
    <lineage>
        <taxon>Bacteria</taxon>
        <taxon>Bacillati</taxon>
        <taxon>Actinomycetota</taxon>
        <taxon>Actinomycetes</taxon>
        <taxon>Micromonosporales</taxon>
        <taxon>Micromonosporaceae</taxon>
        <taxon>Micromonospora</taxon>
    </lineage>
</organism>
<dbReference type="InterPro" id="IPR026881">
    <property type="entry name" value="WYL_dom"/>
</dbReference>
<dbReference type="EMBL" id="RAQQ01000005">
    <property type="protein sequence ID" value="RKF27734.1"/>
    <property type="molecule type" value="Genomic_DNA"/>
</dbReference>
<feature type="region of interest" description="Disordered" evidence="1">
    <location>
        <begin position="249"/>
        <end position="277"/>
    </location>
</feature>
<protein>
    <submittedName>
        <fullName evidence="4">Uncharacterized protein</fullName>
    </submittedName>
</protein>
<dbReference type="OrthoDB" id="3415124at2"/>
<proteinExistence type="predicted"/>
<evidence type="ECO:0000259" key="3">
    <source>
        <dbReference type="Pfam" id="PF13625"/>
    </source>
</evidence>